<organism evidence="7 8">
    <name type="scientific">Paenibacillus glycanilyticus</name>
    <dbReference type="NCBI Taxonomy" id="126569"/>
    <lineage>
        <taxon>Bacteria</taxon>
        <taxon>Bacillati</taxon>
        <taxon>Bacillota</taxon>
        <taxon>Bacilli</taxon>
        <taxon>Bacillales</taxon>
        <taxon>Paenibacillaceae</taxon>
        <taxon>Paenibacillus</taxon>
    </lineage>
</organism>
<dbReference type="PANTHER" id="PTHR47366:SF1">
    <property type="entry name" value="TWO-ON-TWO HEMOGLOBIN-3"/>
    <property type="match status" value="1"/>
</dbReference>
<dbReference type="PANTHER" id="PTHR47366">
    <property type="entry name" value="TWO-ON-TWO HEMOGLOBIN-3"/>
    <property type="match status" value="1"/>
</dbReference>
<dbReference type="Gene3D" id="1.10.490.10">
    <property type="entry name" value="Globins"/>
    <property type="match status" value="1"/>
</dbReference>
<keyword evidence="2" id="KW-0349">Heme</keyword>
<keyword evidence="1" id="KW-0813">Transport</keyword>
<evidence type="ECO:0000256" key="5">
    <source>
        <dbReference type="ARBA" id="ARBA00034496"/>
    </source>
</evidence>
<comment type="similarity">
    <text evidence="5">Belongs to the truncated hemoglobin family. Group II subfamily.</text>
</comment>
<sequence>MQLINNNPALVTMRGFFYVIILNTYTMEMKLTMNRNISLYEAIGGAETLRRIVESFYPKVQAHELLGPLFPENIIPVMEKQIMFLTQFFGGPTLFSDEYGHPMMRARHMPFPITPKHAEAWLDCMKRALQEASGLDEELQAYIIERLSGPANHFVNTPE</sequence>
<dbReference type="EMBL" id="BTCL01000023">
    <property type="protein sequence ID" value="GMK47917.1"/>
    <property type="molecule type" value="Genomic_DNA"/>
</dbReference>
<reference evidence="7 8" key="1">
    <citation type="submission" date="2023-05" db="EMBL/GenBank/DDBJ databases">
        <title>Draft genome of Paenibacillus sp. CCS26.</title>
        <authorList>
            <person name="Akita H."/>
            <person name="Shinto Y."/>
            <person name="Kimura Z."/>
        </authorList>
    </citation>
    <scope>NUCLEOTIDE SEQUENCE [LARGE SCALE GENOMIC DNA]</scope>
    <source>
        <strain evidence="7 8">CCS26</strain>
    </source>
</reference>
<evidence type="ECO:0000256" key="2">
    <source>
        <dbReference type="ARBA" id="ARBA00022617"/>
    </source>
</evidence>
<gene>
    <name evidence="7" type="ORF">PghCCS26_50470</name>
</gene>
<dbReference type="InterPro" id="IPR044203">
    <property type="entry name" value="GlbO/GLB3-like"/>
</dbReference>
<keyword evidence="4" id="KW-0408">Iron</keyword>
<dbReference type="InterPro" id="IPR012292">
    <property type="entry name" value="Globin/Proto"/>
</dbReference>
<evidence type="ECO:0008006" key="9">
    <source>
        <dbReference type="Google" id="ProtNLM"/>
    </source>
</evidence>
<accession>A0ABQ6NUK5</accession>
<dbReference type="Proteomes" id="UP001285921">
    <property type="component" value="Unassembled WGS sequence"/>
</dbReference>
<evidence type="ECO:0000256" key="3">
    <source>
        <dbReference type="ARBA" id="ARBA00022723"/>
    </source>
</evidence>
<evidence type="ECO:0000313" key="8">
    <source>
        <dbReference type="Proteomes" id="UP001285921"/>
    </source>
</evidence>
<dbReference type="Pfam" id="PF01152">
    <property type="entry name" value="Bac_globin"/>
    <property type="match status" value="1"/>
</dbReference>
<name>A0ABQ6NUK5_9BACL</name>
<dbReference type="SUPFAM" id="SSF46458">
    <property type="entry name" value="Globin-like"/>
    <property type="match status" value="1"/>
</dbReference>
<evidence type="ECO:0000256" key="1">
    <source>
        <dbReference type="ARBA" id="ARBA00022448"/>
    </source>
</evidence>
<evidence type="ECO:0000313" key="7">
    <source>
        <dbReference type="EMBL" id="GMK47917.1"/>
    </source>
</evidence>
<keyword evidence="3" id="KW-0479">Metal-binding</keyword>
<comment type="caution">
    <text evidence="7">The sequence shown here is derived from an EMBL/GenBank/DDBJ whole genome shotgun (WGS) entry which is preliminary data.</text>
</comment>
<keyword evidence="6" id="KW-0812">Transmembrane</keyword>
<evidence type="ECO:0000256" key="4">
    <source>
        <dbReference type="ARBA" id="ARBA00023004"/>
    </source>
</evidence>
<evidence type="ECO:0000256" key="6">
    <source>
        <dbReference type="SAM" id="Phobius"/>
    </source>
</evidence>
<keyword evidence="8" id="KW-1185">Reference proteome</keyword>
<proteinExistence type="inferred from homology"/>
<dbReference type="InterPro" id="IPR001486">
    <property type="entry name" value="Hemoglobin_trunc"/>
</dbReference>
<keyword evidence="6" id="KW-1133">Transmembrane helix</keyword>
<protein>
    <recommendedName>
        <fullName evidence="9">Globin</fullName>
    </recommendedName>
</protein>
<keyword evidence="6" id="KW-0472">Membrane</keyword>
<feature type="transmembrane region" description="Helical" evidence="6">
    <location>
        <begin position="6"/>
        <end position="25"/>
    </location>
</feature>
<dbReference type="InterPro" id="IPR009050">
    <property type="entry name" value="Globin-like_sf"/>
</dbReference>